<proteinExistence type="predicted"/>
<feature type="domain" description="Ketosynthase family 3 (KS3)" evidence="22">
    <location>
        <begin position="25"/>
        <end position="452"/>
    </location>
</feature>
<sequence>MSCNDGSASTAEEGVYELVDPAILEHGIAIVGMACRTPGAQNIDQFWQLLREGSHAIRFFSDEELLAAGEKQELLQNPRYVRANGVLEGVELFDAAFFGYSPKEAAITDPQHRLFLECAYEALEHAGYDSERYNGLIGVYASTSISSYLITHLLPHQEKLAQTGYFSVLQGNDKDYLTTRVSYKLNLRGPSYLIQSACSSSLVAVHVASQALLDHECDIALAGGISIQVPQEQGYLYQEEGVLSADGYCRAFDAKATGTVKGNGVGVVVLKRASDALQDGDIIHAIIRGSAVNNDGAFKVGFTAPSVEGQAAVIASALAVAEVDADTVTYMETHGTGTAIGDPIEIEALNRVYREYSEEKGICAIGSVKSNIGHLDTASGIIGLLKVVLSLKHRQIPPSLHFEHPNPQIDFENSPFYVNTSLADWKSPKAPRRAGVSSFGIGGTNAHILLEEAPPVASQRSSLPYHLLVFSARTATALEKTTEQFIAWCQQPQELPIADMAYTLQVGRREFSYRRVLVASDPLDAAQALAKREPSRVLTMYQDGRKRPIAFLYPGSGSQYLHMGADLYRTLPVFRDAMNQCVDILKPLSGIDFLSIVYPSPEQQASQLQQTLYSLPALFMVEYALTQTWLSWGIAPSALIGHSLGEYVAACVSGVFSLEEALRLVWLRAQLLDRLPGGEMLSVSLSAEEVAEFLDMHVSLAAINGPSSCVLSGTREAIAQLVALLDEEEVDYLRIPVDVAGHSPHVEEILDAFRDGVKQCELHAPQVPFISNVTGTWITEEEATDPEYWVRHLRHTVQFSAGIRELLKDPFLLLLEVGPGNTLSIHAKLQAAPERFAAIIPSMRHGLEKQTDVYMLLQALGKLWLAGAAIDLAQVYHPEKRRRVPLPTYPFERQRYWIDPPERGFSPALASQQSNEVQEYAAPLTTYERPALTSLYKPPSNEIEQNICDIWQHLLEVKQIGIHDNFFELGGNSLLATQVVTRLRELFSVELPLRSVFETLTIAKLAELVEEKMIESLESLPEDDLSEETIQGLFS</sequence>
<keyword evidence="3" id="KW-0596">Phosphopantetheine</keyword>
<accession>A0A326U6F6</accession>
<keyword evidence="9" id="KW-0443">Lipid metabolism</keyword>
<dbReference type="PROSITE" id="PS52004">
    <property type="entry name" value="KS3_2"/>
    <property type="match status" value="1"/>
</dbReference>
<dbReference type="Pfam" id="PF00698">
    <property type="entry name" value="Acyl_transf_1"/>
    <property type="match status" value="1"/>
</dbReference>
<dbReference type="InterPro" id="IPR036736">
    <property type="entry name" value="ACP-like_sf"/>
</dbReference>
<comment type="catalytic activity">
    <reaction evidence="12">
        <text>19-(4-hydroxyphenyl)nonadecanoyl-[(phenol)carboxyphthiodiolenone synthase] + 2 (S)-methylmalonyl-CoA + 3 malonyl-CoA + 5 NADPH + 10 H(+) = C37-(phenol)carboxyphthiodiolenone-[(phenol)carboxyphthiodiolenone synthase] + 5 CO2 + 5 NADP(+) + 5 CoA + 2 H2O</text>
        <dbReference type="Rhea" id="RHEA:57760"/>
        <dbReference type="Rhea" id="RHEA-COMP:14273"/>
        <dbReference type="Rhea" id="RHEA-COMP:14990"/>
        <dbReference type="ChEBI" id="CHEBI:15377"/>
        <dbReference type="ChEBI" id="CHEBI:15378"/>
        <dbReference type="ChEBI" id="CHEBI:16526"/>
        <dbReference type="ChEBI" id="CHEBI:57287"/>
        <dbReference type="ChEBI" id="CHEBI:57327"/>
        <dbReference type="ChEBI" id="CHEBI:57384"/>
        <dbReference type="ChEBI" id="CHEBI:57783"/>
        <dbReference type="ChEBI" id="CHEBI:58349"/>
        <dbReference type="ChEBI" id="CHEBI:133301"/>
        <dbReference type="ChEBI" id="CHEBI:142260"/>
        <dbReference type="EC" id="2.3.1.292"/>
    </reaction>
</comment>
<dbReference type="GO" id="GO:0031177">
    <property type="term" value="F:phosphopantetheine binding"/>
    <property type="evidence" value="ECO:0007669"/>
    <property type="project" value="InterPro"/>
</dbReference>
<dbReference type="PANTHER" id="PTHR43775:SF51">
    <property type="entry name" value="INACTIVE PHENOLPHTHIOCEROL SYNTHESIS POLYKETIDE SYNTHASE TYPE I PKS1-RELATED"/>
    <property type="match status" value="1"/>
</dbReference>
<dbReference type="PROSITE" id="PS00012">
    <property type="entry name" value="PHOSPHOPANTETHEINE"/>
    <property type="match status" value="1"/>
</dbReference>
<evidence type="ECO:0000313" key="24">
    <source>
        <dbReference type="Proteomes" id="UP000248806"/>
    </source>
</evidence>
<comment type="catalytic activity">
    <reaction evidence="13">
        <text>docosanoyl-[(phenol)carboxyphthiodiolenone synthase] + 2 (S)-methylmalonyl-CoA + 3 malonyl-CoA + 5 NADPH + 10 H(+) = C34-carboxyphthiodiolenone-[(phenol)carboxyphthiodiolenone synthase] + 5 CO2 + 5 NADP(+) + 5 CoA + 2 H2O</text>
        <dbReference type="Rhea" id="RHEA:57752"/>
        <dbReference type="Rhea" id="RHEA-COMP:14987"/>
        <dbReference type="Rhea" id="RHEA-COMP:14988"/>
        <dbReference type="ChEBI" id="CHEBI:15377"/>
        <dbReference type="ChEBI" id="CHEBI:15378"/>
        <dbReference type="ChEBI" id="CHEBI:16526"/>
        <dbReference type="ChEBI" id="CHEBI:57287"/>
        <dbReference type="ChEBI" id="CHEBI:57327"/>
        <dbReference type="ChEBI" id="CHEBI:57384"/>
        <dbReference type="ChEBI" id="CHEBI:57783"/>
        <dbReference type="ChEBI" id="CHEBI:58349"/>
        <dbReference type="ChEBI" id="CHEBI:142237"/>
        <dbReference type="ChEBI" id="CHEBI:142238"/>
        <dbReference type="EC" id="2.3.1.292"/>
    </reaction>
</comment>
<protein>
    <recommendedName>
        <fullName evidence="17">Phenolphthiocerol/phthiocerol polyketide synthase subunit E</fullName>
        <ecNumber evidence="16">2.3.1.292</ecNumber>
    </recommendedName>
    <alternativeName>
        <fullName evidence="19">(Phenol)carboxyphthiodiolenone synthase subunit E</fullName>
    </alternativeName>
    <alternativeName>
        <fullName evidence="20">Beta-ketoacyl-acyl-carrier-protein synthase I</fullName>
    </alternativeName>
    <alternativeName>
        <fullName evidence="18">Phthiocerol synthesis polyketide synthase type I PpsE</fullName>
    </alternativeName>
</protein>
<dbReference type="Pfam" id="PF00550">
    <property type="entry name" value="PP-binding"/>
    <property type="match status" value="1"/>
</dbReference>
<dbReference type="SMART" id="SM00823">
    <property type="entry name" value="PKS_PP"/>
    <property type="match status" value="1"/>
</dbReference>
<dbReference type="InterPro" id="IPR020806">
    <property type="entry name" value="PKS_PP-bd"/>
</dbReference>
<dbReference type="EMBL" id="QKUF01000016">
    <property type="protein sequence ID" value="PZW26086.1"/>
    <property type="molecule type" value="Genomic_DNA"/>
</dbReference>
<dbReference type="EC" id="2.3.1.292" evidence="16"/>
<dbReference type="GO" id="GO:0004315">
    <property type="term" value="F:3-oxoacyl-[acyl-carrier-protein] synthase activity"/>
    <property type="evidence" value="ECO:0007669"/>
    <property type="project" value="InterPro"/>
</dbReference>
<evidence type="ECO:0000256" key="12">
    <source>
        <dbReference type="ARBA" id="ARBA00051971"/>
    </source>
</evidence>
<evidence type="ECO:0000256" key="4">
    <source>
        <dbReference type="ARBA" id="ARBA00022553"/>
    </source>
</evidence>
<evidence type="ECO:0000256" key="6">
    <source>
        <dbReference type="ARBA" id="ARBA00022832"/>
    </source>
</evidence>
<dbReference type="InterPro" id="IPR016035">
    <property type="entry name" value="Acyl_Trfase/lysoPLipase"/>
</dbReference>
<dbReference type="PANTHER" id="PTHR43775">
    <property type="entry name" value="FATTY ACID SYNTHASE"/>
    <property type="match status" value="1"/>
</dbReference>
<evidence type="ECO:0000256" key="8">
    <source>
        <dbReference type="ARBA" id="ARBA00023002"/>
    </source>
</evidence>
<dbReference type="InterPro" id="IPR014031">
    <property type="entry name" value="Ketoacyl_synth_C"/>
</dbReference>
<comment type="function">
    <text evidence="15">Part of the PpsABCDE complex involved in the biosynthesis of the lipid core common to phthiocerols and phenolphthiocerols by successive additions of malonyl-CoA or methylmalonyl-CoA extender units. PpsA can accept as substrate the activated forms of either icosanoyl (C20), docosanoyl (C22) or lignoceroyl (C24) groups from FadD26, or a (4-hydroxyphenyl)-C17 or (4-hydroxyphenyl)-C19 fatty acyl from FadD29. PpsA initiates the biosynthesis and extends its substrate using a malonyl-CoA extender unit. The PpsB and PpsC proteins add the second and third malonyl-CoA extender units. PpsD adds an (R)-methylmalonyl unit and PpsE adds a second (R)-methylmalonyl unit. The incorporation of the methylmalonyl units results in formation of two branched methyl groups in the elongated product.</text>
</comment>
<evidence type="ECO:0000256" key="16">
    <source>
        <dbReference type="ARBA" id="ARBA00066974"/>
    </source>
</evidence>
<dbReference type="InterPro" id="IPR006162">
    <property type="entry name" value="Ppantetheine_attach_site"/>
</dbReference>
<dbReference type="Pfam" id="PF22621">
    <property type="entry name" value="CurL-like_PKS_C"/>
    <property type="match status" value="1"/>
</dbReference>
<dbReference type="Gene3D" id="3.40.47.10">
    <property type="match status" value="1"/>
</dbReference>
<evidence type="ECO:0000256" key="11">
    <source>
        <dbReference type="ARBA" id="ARBA00050973"/>
    </source>
</evidence>
<dbReference type="InterPro" id="IPR016039">
    <property type="entry name" value="Thiolase-like"/>
</dbReference>
<evidence type="ECO:0000256" key="10">
    <source>
        <dbReference type="ARBA" id="ARBA00023268"/>
    </source>
</evidence>
<dbReference type="FunFam" id="1.10.1200.10:FF:000005">
    <property type="entry name" value="Nonribosomal peptide synthetase 1"/>
    <property type="match status" value="1"/>
</dbReference>
<organism evidence="23 24">
    <name type="scientific">Thermosporothrix hazakensis</name>
    <dbReference type="NCBI Taxonomy" id="644383"/>
    <lineage>
        <taxon>Bacteria</taxon>
        <taxon>Bacillati</taxon>
        <taxon>Chloroflexota</taxon>
        <taxon>Ktedonobacteria</taxon>
        <taxon>Ktedonobacterales</taxon>
        <taxon>Thermosporotrichaceae</taxon>
        <taxon>Thermosporothrix</taxon>
    </lineage>
</organism>
<dbReference type="InterPro" id="IPR009081">
    <property type="entry name" value="PP-bd_ACP"/>
</dbReference>
<evidence type="ECO:0000256" key="18">
    <source>
        <dbReference type="ARBA" id="ARBA00075053"/>
    </source>
</evidence>
<evidence type="ECO:0000256" key="13">
    <source>
        <dbReference type="ARBA" id="ARBA00052119"/>
    </source>
</evidence>
<dbReference type="Gene3D" id="1.10.1200.10">
    <property type="entry name" value="ACP-like"/>
    <property type="match status" value="1"/>
</dbReference>
<dbReference type="Gene3D" id="3.30.70.3290">
    <property type="match status" value="1"/>
</dbReference>
<dbReference type="GO" id="GO:0016491">
    <property type="term" value="F:oxidoreductase activity"/>
    <property type="evidence" value="ECO:0007669"/>
    <property type="project" value="UniProtKB-KW"/>
</dbReference>
<dbReference type="InterPro" id="IPR014030">
    <property type="entry name" value="Ketoacyl_synth_N"/>
</dbReference>
<name>A0A326U6F6_THEHA</name>
<evidence type="ECO:0000259" key="21">
    <source>
        <dbReference type="PROSITE" id="PS50075"/>
    </source>
</evidence>
<comment type="cofactor">
    <cofactor evidence="1">
        <name>NADP(+)</name>
        <dbReference type="ChEBI" id="CHEBI:58349"/>
    </cofactor>
</comment>
<evidence type="ECO:0000256" key="19">
    <source>
        <dbReference type="ARBA" id="ARBA00078169"/>
    </source>
</evidence>
<dbReference type="InterPro" id="IPR001227">
    <property type="entry name" value="Ac_transferase_dom_sf"/>
</dbReference>
<dbReference type="InterPro" id="IPR050091">
    <property type="entry name" value="PKS_NRPS_Biosynth_Enz"/>
</dbReference>
<gene>
    <name evidence="23" type="ORF">EI42_04045</name>
</gene>
<evidence type="ECO:0000256" key="3">
    <source>
        <dbReference type="ARBA" id="ARBA00022450"/>
    </source>
</evidence>
<dbReference type="GO" id="GO:0006633">
    <property type="term" value="P:fatty acid biosynthetic process"/>
    <property type="evidence" value="ECO:0007669"/>
    <property type="project" value="InterPro"/>
</dbReference>
<dbReference type="FunFam" id="3.40.47.10:FF:000042">
    <property type="entry name" value="Polyketide synthase Pks13"/>
    <property type="match status" value="1"/>
</dbReference>
<evidence type="ECO:0000256" key="15">
    <source>
        <dbReference type="ARBA" id="ARBA00058455"/>
    </source>
</evidence>
<comment type="caution">
    <text evidence="23">The sequence shown here is derived from an EMBL/GenBank/DDBJ whole genome shotgun (WGS) entry which is preliminary data.</text>
</comment>
<dbReference type="PROSITE" id="PS50075">
    <property type="entry name" value="CARRIER"/>
    <property type="match status" value="1"/>
</dbReference>
<evidence type="ECO:0000256" key="9">
    <source>
        <dbReference type="ARBA" id="ARBA00023098"/>
    </source>
</evidence>
<dbReference type="InterPro" id="IPR014043">
    <property type="entry name" value="Acyl_transferase_dom"/>
</dbReference>
<dbReference type="GO" id="GO:0034081">
    <property type="term" value="C:polyketide synthase complex"/>
    <property type="evidence" value="ECO:0007669"/>
    <property type="project" value="UniProtKB-ARBA"/>
</dbReference>
<dbReference type="Gene3D" id="3.30.70.250">
    <property type="entry name" value="Malonyl-CoA ACP transacylase, ACP-binding"/>
    <property type="match status" value="1"/>
</dbReference>
<dbReference type="Pfam" id="PF00109">
    <property type="entry name" value="ketoacyl-synt"/>
    <property type="match status" value="1"/>
</dbReference>
<evidence type="ECO:0000256" key="14">
    <source>
        <dbReference type="ARBA" id="ARBA00052745"/>
    </source>
</evidence>
<keyword evidence="8" id="KW-0560">Oxidoreductase</keyword>
<dbReference type="CDD" id="cd00833">
    <property type="entry name" value="PKS"/>
    <property type="match status" value="1"/>
</dbReference>
<keyword evidence="4" id="KW-0597">Phosphoprotein</keyword>
<comment type="cofactor">
    <cofactor evidence="2">
        <name>pantetheine 4'-phosphate</name>
        <dbReference type="ChEBI" id="CHEBI:47942"/>
    </cofactor>
</comment>
<keyword evidence="10" id="KW-0511">Multifunctional enzyme</keyword>
<evidence type="ECO:0000256" key="2">
    <source>
        <dbReference type="ARBA" id="ARBA00001957"/>
    </source>
</evidence>
<evidence type="ECO:0000313" key="23">
    <source>
        <dbReference type="EMBL" id="PZW26086.1"/>
    </source>
</evidence>
<dbReference type="GO" id="GO:0004312">
    <property type="term" value="F:fatty acid synthase activity"/>
    <property type="evidence" value="ECO:0007669"/>
    <property type="project" value="TreeGrafter"/>
</dbReference>
<comment type="catalytic activity">
    <reaction evidence="11">
        <text>17-(4-hydroxyphenyl)heptadecanoyl-[(phenol)carboxyphthiodiolenone synthase] + 2 (S)-methylmalonyl-CoA + 3 malonyl-CoA + 5 NADPH + 10 H(+) = C35-(phenol)carboxyphthiodiolenone-[(phenol)carboxyphthiodiolenone synthase] + 5 CO2 + 5 NADP(+) + 5 CoA + 2 H2O</text>
        <dbReference type="Rhea" id="RHEA:57756"/>
        <dbReference type="Rhea" id="RHEA-COMP:14272"/>
        <dbReference type="Rhea" id="RHEA-COMP:14989"/>
        <dbReference type="ChEBI" id="CHEBI:15377"/>
        <dbReference type="ChEBI" id="CHEBI:15378"/>
        <dbReference type="ChEBI" id="CHEBI:16526"/>
        <dbReference type="ChEBI" id="CHEBI:57287"/>
        <dbReference type="ChEBI" id="CHEBI:57327"/>
        <dbReference type="ChEBI" id="CHEBI:57384"/>
        <dbReference type="ChEBI" id="CHEBI:57783"/>
        <dbReference type="ChEBI" id="CHEBI:58349"/>
        <dbReference type="ChEBI" id="CHEBI:133300"/>
        <dbReference type="ChEBI" id="CHEBI:142259"/>
        <dbReference type="EC" id="2.3.1.292"/>
    </reaction>
</comment>
<feature type="domain" description="Carrier" evidence="21">
    <location>
        <begin position="938"/>
        <end position="1013"/>
    </location>
</feature>
<dbReference type="SUPFAM" id="SSF47336">
    <property type="entry name" value="ACP-like"/>
    <property type="match status" value="1"/>
</dbReference>
<comment type="catalytic activity">
    <reaction evidence="14">
        <text>icosanoyl-[(phenol)carboxyphthiodiolenone synthase] + 2 (S)-methylmalonyl-CoA + 3 malonyl-CoA + 5 NADPH + 10 H(+) = C32-carboxyphthiodiolenone-[(phenol)carboxyphthiodiolenone synthase] + 5 CO2 + 5 NADP(+) + 5 CoA + 2 H2O</text>
        <dbReference type="Rhea" id="RHEA:57748"/>
        <dbReference type="Rhea" id="RHEA-COMP:14985"/>
        <dbReference type="Rhea" id="RHEA-COMP:14986"/>
        <dbReference type="ChEBI" id="CHEBI:15377"/>
        <dbReference type="ChEBI" id="CHEBI:15378"/>
        <dbReference type="ChEBI" id="CHEBI:16526"/>
        <dbReference type="ChEBI" id="CHEBI:57287"/>
        <dbReference type="ChEBI" id="CHEBI:57327"/>
        <dbReference type="ChEBI" id="CHEBI:57384"/>
        <dbReference type="ChEBI" id="CHEBI:57783"/>
        <dbReference type="ChEBI" id="CHEBI:58349"/>
        <dbReference type="ChEBI" id="CHEBI:87848"/>
        <dbReference type="ChEBI" id="CHEBI:142236"/>
        <dbReference type="EC" id="2.3.1.292"/>
    </reaction>
</comment>
<evidence type="ECO:0000259" key="22">
    <source>
        <dbReference type="PROSITE" id="PS52004"/>
    </source>
</evidence>
<dbReference type="InterPro" id="IPR020841">
    <property type="entry name" value="PKS_Beta-ketoAc_synthase_dom"/>
</dbReference>
<dbReference type="Gene3D" id="3.40.366.10">
    <property type="entry name" value="Malonyl-Coenzyme A Acyl Carrier Protein, domain 2"/>
    <property type="match status" value="1"/>
</dbReference>
<dbReference type="InterPro" id="IPR016036">
    <property type="entry name" value="Malonyl_transacylase_ACP-bd"/>
</dbReference>
<dbReference type="SUPFAM" id="SSF53901">
    <property type="entry name" value="Thiolase-like"/>
    <property type="match status" value="1"/>
</dbReference>
<dbReference type="AlphaFoldDB" id="A0A326U6F6"/>
<keyword evidence="24" id="KW-1185">Reference proteome</keyword>
<dbReference type="SMART" id="SM00827">
    <property type="entry name" value="PKS_AT"/>
    <property type="match status" value="1"/>
</dbReference>
<keyword evidence="6" id="KW-0276">Fatty acid metabolism</keyword>
<keyword evidence="7" id="KW-0521">NADP</keyword>
<dbReference type="Pfam" id="PF02801">
    <property type="entry name" value="Ketoacyl-synt_C"/>
    <property type="match status" value="1"/>
</dbReference>
<evidence type="ECO:0000256" key="1">
    <source>
        <dbReference type="ARBA" id="ARBA00001937"/>
    </source>
</evidence>
<evidence type="ECO:0000256" key="20">
    <source>
        <dbReference type="ARBA" id="ARBA00084020"/>
    </source>
</evidence>
<dbReference type="PROSITE" id="PS00606">
    <property type="entry name" value="KS3_1"/>
    <property type="match status" value="1"/>
</dbReference>
<dbReference type="Proteomes" id="UP000248806">
    <property type="component" value="Unassembled WGS sequence"/>
</dbReference>
<evidence type="ECO:0000256" key="7">
    <source>
        <dbReference type="ARBA" id="ARBA00022857"/>
    </source>
</evidence>
<reference evidence="23 24" key="1">
    <citation type="submission" date="2018-06" db="EMBL/GenBank/DDBJ databases">
        <title>Genomic Encyclopedia of Archaeal and Bacterial Type Strains, Phase II (KMG-II): from individual species to whole genera.</title>
        <authorList>
            <person name="Goeker M."/>
        </authorList>
    </citation>
    <scope>NUCLEOTIDE SEQUENCE [LARGE SCALE GENOMIC DNA]</scope>
    <source>
        <strain evidence="23 24">ATCC BAA-1881</strain>
    </source>
</reference>
<dbReference type="SUPFAM" id="SSF55048">
    <property type="entry name" value="Probable ACP-binding domain of malonyl-CoA ACP transacylase"/>
    <property type="match status" value="1"/>
</dbReference>
<keyword evidence="5 23" id="KW-0808">Transferase</keyword>
<evidence type="ECO:0000256" key="5">
    <source>
        <dbReference type="ARBA" id="ARBA00022679"/>
    </source>
</evidence>
<dbReference type="SUPFAM" id="SSF52151">
    <property type="entry name" value="FabD/lysophospholipase-like"/>
    <property type="match status" value="1"/>
</dbReference>
<dbReference type="InterPro" id="IPR018201">
    <property type="entry name" value="Ketoacyl_synth_AS"/>
</dbReference>
<evidence type="ECO:0000256" key="17">
    <source>
        <dbReference type="ARBA" id="ARBA00073623"/>
    </source>
</evidence>
<dbReference type="SMART" id="SM00825">
    <property type="entry name" value="PKS_KS"/>
    <property type="match status" value="1"/>
</dbReference>